<dbReference type="GO" id="GO:0003677">
    <property type="term" value="F:DNA binding"/>
    <property type="evidence" value="ECO:0007669"/>
    <property type="project" value="UniProtKB-KW"/>
</dbReference>
<dbReference type="PANTHER" id="PTHR33204">
    <property type="entry name" value="TRANSCRIPTIONAL REGULATOR, MARR FAMILY"/>
    <property type="match status" value="1"/>
</dbReference>
<dbReference type="Pfam" id="PF01638">
    <property type="entry name" value="HxlR"/>
    <property type="match status" value="1"/>
</dbReference>
<protein>
    <submittedName>
        <fullName evidence="5">Transcriptional regulator</fullName>
    </submittedName>
</protein>
<dbReference type="InterPro" id="IPR036390">
    <property type="entry name" value="WH_DNA-bd_sf"/>
</dbReference>
<evidence type="ECO:0000313" key="6">
    <source>
        <dbReference type="Proteomes" id="UP000215137"/>
    </source>
</evidence>
<dbReference type="PANTHER" id="PTHR33204:SF29">
    <property type="entry name" value="TRANSCRIPTIONAL REGULATOR"/>
    <property type="match status" value="1"/>
</dbReference>
<dbReference type="InterPro" id="IPR036388">
    <property type="entry name" value="WH-like_DNA-bd_sf"/>
</dbReference>
<dbReference type="Gene3D" id="1.10.10.10">
    <property type="entry name" value="Winged helix-like DNA-binding domain superfamily/Winged helix DNA-binding domain"/>
    <property type="match status" value="1"/>
</dbReference>
<dbReference type="EMBL" id="CP022983">
    <property type="protein sequence ID" value="ASV70124.1"/>
    <property type="molecule type" value="Genomic_DNA"/>
</dbReference>
<dbReference type="RefSeq" id="WP_095373686.1">
    <property type="nucleotide sequence ID" value="NZ_CP022983.1"/>
</dbReference>
<reference evidence="5 6" key="1">
    <citation type="submission" date="2017-08" db="EMBL/GenBank/DDBJ databases">
        <title>Complete Genome Sequence of Bacillus kochii Oregon-R-modENCODE STRAIN BDGP4, isolated from Drosophila melanogaster gut.</title>
        <authorList>
            <person name="Wan K.H."/>
            <person name="Yu C."/>
            <person name="Park S."/>
            <person name="Hammonds A.S."/>
            <person name="Booth B.W."/>
            <person name="Celniker S.E."/>
        </authorList>
    </citation>
    <scope>NUCLEOTIDE SEQUENCE [LARGE SCALE GENOMIC DNA]</scope>
    <source>
        <strain evidence="5 6">BDGP4</strain>
    </source>
</reference>
<dbReference type="AlphaFoldDB" id="A0A248TPG6"/>
<dbReference type="InterPro" id="IPR002577">
    <property type="entry name" value="HTH_HxlR"/>
</dbReference>
<keyword evidence="2" id="KW-0238">DNA-binding</keyword>
<keyword evidence="1" id="KW-0805">Transcription regulation</keyword>
<dbReference type="KEGG" id="bko:CKF48_21490"/>
<dbReference type="SUPFAM" id="SSF46785">
    <property type="entry name" value="Winged helix' DNA-binding domain"/>
    <property type="match status" value="1"/>
</dbReference>
<evidence type="ECO:0000313" key="5">
    <source>
        <dbReference type="EMBL" id="ASV70124.1"/>
    </source>
</evidence>
<name>A0A248TPG6_9BACI</name>
<keyword evidence="6" id="KW-1185">Reference proteome</keyword>
<feature type="domain" description="HTH hxlR-type" evidence="4">
    <location>
        <begin position="1"/>
        <end position="94"/>
    </location>
</feature>
<accession>A0A248TPG6</accession>
<gene>
    <name evidence="5" type="ORF">CKF48_21490</name>
</gene>
<dbReference type="PROSITE" id="PS51118">
    <property type="entry name" value="HTH_HXLR"/>
    <property type="match status" value="1"/>
</dbReference>
<sequence length="103" mass="12153">MDIIVGKWKPVILFHLLNNDKLRFSELQRAIPDISKKMLTNELRDLEYHDIVHRKVYAEVPPRVEYSMTEYGLKLKSVLMAMQSWGLEHLLHLNDLGRLPKKS</sequence>
<evidence type="ECO:0000256" key="3">
    <source>
        <dbReference type="ARBA" id="ARBA00023163"/>
    </source>
</evidence>
<proteinExistence type="predicted"/>
<evidence type="ECO:0000256" key="1">
    <source>
        <dbReference type="ARBA" id="ARBA00023015"/>
    </source>
</evidence>
<organism evidence="5 6">
    <name type="scientific">Cytobacillus kochii</name>
    <dbReference type="NCBI Taxonomy" id="859143"/>
    <lineage>
        <taxon>Bacteria</taxon>
        <taxon>Bacillati</taxon>
        <taxon>Bacillota</taxon>
        <taxon>Bacilli</taxon>
        <taxon>Bacillales</taxon>
        <taxon>Bacillaceae</taxon>
        <taxon>Cytobacillus</taxon>
    </lineage>
</organism>
<keyword evidence="3" id="KW-0804">Transcription</keyword>
<dbReference type="Proteomes" id="UP000215137">
    <property type="component" value="Chromosome"/>
</dbReference>
<evidence type="ECO:0000256" key="2">
    <source>
        <dbReference type="ARBA" id="ARBA00023125"/>
    </source>
</evidence>
<evidence type="ECO:0000259" key="4">
    <source>
        <dbReference type="PROSITE" id="PS51118"/>
    </source>
</evidence>
<dbReference type="OrthoDB" id="9791143at2"/>